<proteinExistence type="predicted"/>
<sequence>MPADRVPEAETFAVDAELPVGHGPSAAPAFRRRQPHAGQVHPFRSVNCTSTRLHRRGYLGYAAGAGGGCRGAPVLARSALMCA</sequence>
<protein>
    <submittedName>
        <fullName evidence="1">Uncharacterized protein</fullName>
    </submittedName>
</protein>
<dbReference type="AlphaFoldDB" id="A0A9W4GY51"/>
<name>A0A9W4GY51_9ACTN</name>
<gene>
    <name evidence="1" type="ORF">SBRY_100080</name>
</gene>
<organism evidence="1 2">
    <name type="scientific">Actinacidiphila bryophytorum</name>
    <dbReference type="NCBI Taxonomy" id="1436133"/>
    <lineage>
        <taxon>Bacteria</taxon>
        <taxon>Bacillati</taxon>
        <taxon>Actinomycetota</taxon>
        <taxon>Actinomycetes</taxon>
        <taxon>Kitasatosporales</taxon>
        <taxon>Streptomycetaceae</taxon>
        <taxon>Actinacidiphila</taxon>
    </lineage>
</organism>
<evidence type="ECO:0000313" key="2">
    <source>
        <dbReference type="Proteomes" id="UP001153328"/>
    </source>
</evidence>
<comment type="caution">
    <text evidence="1">The sequence shown here is derived from an EMBL/GenBank/DDBJ whole genome shotgun (WGS) entry which is preliminary data.</text>
</comment>
<keyword evidence="2" id="KW-1185">Reference proteome</keyword>
<reference evidence="1" key="1">
    <citation type="submission" date="2021-06" db="EMBL/GenBank/DDBJ databases">
        <authorList>
            <person name="Arsene-Ploetze F."/>
        </authorList>
    </citation>
    <scope>NUCLEOTIDE SEQUENCE</scope>
    <source>
        <strain evidence="1">SBRY1</strain>
    </source>
</reference>
<dbReference type="EMBL" id="CAJVAX010000002">
    <property type="protein sequence ID" value="CAG7612848.1"/>
    <property type="molecule type" value="Genomic_DNA"/>
</dbReference>
<dbReference type="Proteomes" id="UP001153328">
    <property type="component" value="Unassembled WGS sequence"/>
</dbReference>
<accession>A0A9W4GY51</accession>
<evidence type="ECO:0000313" key="1">
    <source>
        <dbReference type="EMBL" id="CAG7612848.1"/>
    </source>
</evidence>